<protein>
    <submittedName>
        <fullName evidence="2">Uncharacterized protein</fullName>
    </submittedName>
</protein>
<dbReference type="PANTHER" id="PTHR10378">
    <property type="entry name" value="LIM DOMAIN-BINDING PROTEIN"/>
    <property type="match status" value="1"/>
</dbReference>
<keyword evidence="3" id="KW-1185">Reference proteome</keyword>
<name>A0A8T2YRA1_POPDE</name>
<sequence length="824" mass="90612">MQLGQYNMNLVGDFPSMSSLINQSFGNGGSSSGLSGLESNPISMVANDVGFSSSSDGFNMVSSGSSGKVQSKRIANSSGNHQTQVQQFEPLMLSHGQKQFHSIRGSLGATGPVKLEPQVFNEQIGPQRRLQSLQSLGSVKLEPQQNQIGRGIGPVKVENQLSVQSNLRQQQLLHMSRQSTQATAAQMNYLQQQQQQPLRAFPHQQPQMQQFQQQNLPVRSVARPLYEPGTGARRLTQYMYQQQHRPQDNNIDFWTKFVAEFFTTSARKRLCVSLYGNSRQTNGIFPQLQYFYNGYLVQFYVREVMNNCIYEKDNRLQCSHDQLGMKTIGLTVKFLSNHMELVNLITHSSNLVSALSETTVENASGQIVLDYEKAIQESVFEHLRVVRNGQLRIIFSPDLKICSWEFCACRHEELIPRRLITPQVNQLGAAAQKYQASAQNASSNSSSPDLESNCNMFLASACQLAKALEIPLVDDLGYTKRYVRCLQISEVVNCMKDLIDYTAQEAGKGPIESLAQFPRRTRPFSGLHSSDQQPPEKNQHAKPTSNDDLHSVQASVMHPSTSNGVASANNSLGTSSTSSSAITVARLFHQNSVNSRIENQVTSPGSPYTGTFVQIPSAVSSTTLTLAQLNPSSPFSCLTPSSSNNPQSSHNMLAASIAINHVSSAHSPVQTPMEQSSQSNEVDPNEFQSSVEKIIQEMMISSQFSGAGGMVNVDYEGNDIKDINRVTRSTQNVFTSGPCLERNVRGNKKSGTMDGGFGSLNGQNHISASTSRFTAAMGNVSSTLSGRFAMPVMDHDAGMNHQQQALAYQLRLGAVNRFLDNQFD</sequence>
<gene>
    <name evidence="2" type="ORF">H0E87_009926</name>
</gene>
<dbReference type="EMBL" id="JACEGQ020000005">
    <property type="protein sequence ID" value="KAH8507561.1"/>
    <property type="molecule type" value="Genomic_DNA"/>
</dbReference>
<reference evidence="2" key="1">
    <citation type="journal article" date="2021" name="J. Hered.">
        <title>Genome Assembly of Salicaceae Populus deltoides (Eastern Cottonwood) I-69 Based on Nanopore Sequencing and Hi-C Technologies.</title>
        <authorList>
            <person name="Bai S."/>
            <person name="Wu H."/>
            <person name="Zhang J."/>
            <person name="Pan Z."/>
            <person name="Zhao W."/>
            <person name="Li Z."/>
            <person name="Tong C."/>
        </authorList>
    </citation>
    <scope>NUCLEOTIDE SEQUENCE</scope>
    <source>
        <tissue evidence="2">Leaf</tissue>
    </source>
</reference>
<organism evidence="2 3">
    <name type="scientific">Populus deltoides</name>
    <name type="common">Eastern poplar</name>
    <name type="synonym">Eastern cottonwood</name>
    <dbReference type="NCBI Taxonomy" id="3696"/>
    <lineage>
        <taxon>Eukaryota</taxon>
        <taxon>Viridiplantae</taxon>
        <taxon>Streptophyta</taxon>
        <taxon>Embryophyta</taxon>
        <taxon>Tracheophyta</taxon>
        <taxon>Spermatophyta</taxon>
        <taxon>Magnoliopsida</taxon>
        <taxon>eudicotyledons</taxon>
        <taxon>Gunneridae</taxon>
        <taxon>Pentapetalae</taxon>
        <taxon>rosids</taxon>
        <taxon>fabids</taxon>
        <taxon>Malpighiales</taxon>
        <taxon>Salicaceae</taxon>
        <taxon>Saliceae</taxon>
        <taxon>Populus</taxon>
    </lineage>
</organism>
<feature type="compositionally biased region" description="Polar residues" evidence="1">
    <location>
        <begin position="527"/>
        <end position="544"/>
    </location>
</feature>
<accession>A0A8T2YRA1</accession>
<dbReference type="Pfam" id="PF01803">
    <property type="entry name" value="LIM_bind"/>
    <property type="match status" value="1"/>
</dbReference>
<dbReference type="Proteomes" id="UP000807159">
    <property type="component" value="Chromosome 5"/>
</dbReference>
<feature type="region of interest" description="Disordered" evidence="1">
    <location>
        <begin position="521"/>
        <end position="548"/>
    </location>
</feature>
<proteinExistence type="predicted"/>
<evidence type="ECO:0000313" key="2">
    <source>
        <dbReference type="EMBL" id="KAH8507561.1"/>
    </source>
</evidence>
<dbReference type="AlphaFoldDB" id="A0A8T2YRA1"/>
<evidence type="ECO:0000256" key="1">
    <source>
        <dbReference type="SAM" id="MobiDB-lite"/>
    </source>
</evidence>
<evidence type="ECO:0000313" key="3">
    <source>
        <dbReference type="Proteomes" id="UP000807159"/>
    </source>
</evidence>
<dbReference type="InterPro" id="IPR029005">
    <property type="entry name" value="LIM-bd/SEUSS"/>
</dbReference>
<comment type="caution">
    <text evidence="2">The sequence shown here is derived from an EMBL/GenBank/DDBJ whole genome shotgun (WGS) entry which is preliminary data.</text>
</comment>